<evidence type="ECO:0000259" key="7">
    <source>
        <dbReference type="Pfam" id="PF00441"/>
    </source>
</evidence>
<dbReference type="Proteomes" id="UP000540412">
    <property type="component" value="Unassembled WGS sequence"/>
</dbReference>
<comment type="cofactor">
    <cofactor evidence="1 6">
        <name>FAD</name>
        <dbReference type="ChEBI" id="CHEBI:57692"/>
    </cofactor>
</comment>
<comment type="similarity">
    <text evidence="2 6">Belongs to the acyl-CoA dehydrogenase family.</text>
</comment>
<dbReference type="InterPro" id="IPR037069">
    <property type="entry name" value="AcylCoA_DH/ox_N_sf"/>
</dbReference>
<evidence type="ECO:0000256" key="4">
    <source>
        <dbReference type="ARBA" id="ARBA00022827"/>
    </source>
</evidence>
<dbReference type="Pfam" id="PF02771">
    <property type="entry name" value="Acyl-CoA_dh_N"/>
    <property type="match status" value="1"/>
</dbReference>
<dbReference type="Gene3D" id="2.40.110.10">
    <property type="entry name" value="Butyryl-CoA Dehydrogenase, subunit A, domain 2"/>
    <property type="match status" value="1"/>
</dbReference>
<dbReference type="FunFam" id="2.40.110.10:FF:000011">
    <property type="entry name" value="Acyl-CoA dehydrogenase FadE34"/>
    <property type="match status" value="1"/>
</dbReference>
<dbReference type="AlphaFoldDB" id="A0A7W9UGR9"/>
<evidence type="ECO:0000256" key="6">
    <source>
        <dbReference type="RuleBase" id="RU362125"/>
    </source>
</evidence>
<keyword evidence="3 6" id="KW-0285">Flavoprotein</keyword>
<sequence>MKLALSPDEVAFRDELRRFYRTEIPAEIREKVEYGRELTRDDIVTSHKILHEHGLATPNWPVAWGGKDWTPIQRHIWEDELQLACVPEPLTFNANMIGPVIAQFGSQELKERFLPPTAALDIWWCQGFSEPDAGSDLASLRTTAVRDGDSYIVNGQKIWTTLAQYADWIFCLVRTDPNAPKKQAGISLLLFDVNTPGVTVRPIKLIDGHHEVNEVFFENVRVPADQLVGEENMGWTYAKFLLGNERTGITGVGRTKVRLAVAKQYAERTKVAGGTLLSDPMFAARVAELENELLALELTLLRVVANSSEGKPNPASSVLKLRGTELQQAATELLLDVAGPDALPVGAENIGSPDWAQRTGPSYLNYRKTTIYGGSSEVQRTIIASTILGL</sequence>
<evidence type="ECO:0000313" key="10">
    <source>
        <dbReference type="EMBL" id="MBB5912391.1"/>
    </source>
</evidence>
<comment type="caution">
    <text evidence="10">The sequence shown here is derived from an EMBL/GenBank/DDBJ whole genome shotgun (WGS) entry which is preliminary data.</text>
</comment>
<dbReference type="InterPro" id="IPR009100">
    <property type="entry name" value="AcylCoA_DH/oxidase_NM_dom_sf"/>
</dbReference>
<evidence type="ECO:0000259" key="9">
    <source>
        <dbReference type="Pfam" id="PF02771"/>
    </source>
</evidence>
<dbReference type="InterPro" id="IPR009075">
    <property type="entry name" value="AcylCo_DH/oxidase_C"/>
</dbReference>
<dbReference type="InterPro" id="IPR046373">
    <property type="entry name" value="Acyl-CoA_Oxase/DH_mid-dom_sf"/>
</dbReference>
<dbReference type="SUPFAM" id="SSF56645">
    <property type="entry name" value="Acyl-CoA dehydrogenase NM domain-like"/>
    <property type="match status" value="1"/>
</dbReference>
<evidence type="ECO:0008006" key="12">
    <source>
        <dbReference type="Google" id="ProtNLM"/>
    </source>
</evidence>
<name>A0A7W9UGR9_9NOCA</name>
<dbReference type="InterPro" id="IPR036250">
    <property type="entry name" value="AcylCo_DH-like_C"/>
</dbReference>
<dbReference type="RefSeq" id="WP_040750266.1">
    <property type="nucleotide sequence ID" value="NZ_JACHIT010000001.1"/>
</dbReference>
<proteinExistence type="inferred from homology"/>
<organism evidence="10 11">
    <name type="scientific">Nocardia transvalensis</name>
    <dbReference type="NCBI Taxonomy" id="37333"/>
    <lineage>
        <taxon>Bacteria</taxon>
        <taxon>Bacillati</taxon>
        <taxon>Actinomycetota</taxon>
        <taxon>Actinomycetes</taxon>
        <taxon>Mycobacteriales</taxon>
        <taxon>Nocardiaceae</taxon>
        <taxon>Nocardia</taxon>
    </lineage>
</organism>
<dbReference type="InterPro" id="IPR006091">
    <property type="entry name" value="Acyl-CoA_Oxase/DH_mid-dom"/>
</dbReference>
<feature type="domain" description="Acyl-CoA dehydrogenase/oxidase N-terminal" evidence="9">
    <location>
        <begin position="7"/>
        <end position="119"/>
    </location>
</feature>
<evidence type="ECO:0000256" key="1">
    <source>
        <dbReference type="ARBA" id="ARBA00001974"/>
    </source>
</evidence>
<evidence type="ECO:0000259" key="8">
    <source>
        <dbReference type="Pfam" id="PF02770"/>
    </source>
</evidence>
<dbReference type="PANTHER" id="PTHR43292:SF3">
    <property type="entry name" value="ACYL-COA DEHYDROGENASE FADE29"/>
    <property type="match status" value="1"/>
</dbReference>
<evidence type="ECO:0000313" key="11">
    <source>
        <dbReference type="Proteomes" id="UP000540412"/>
    </source>
</evidence>
<keyword evidence="5 6" id="KW-0560">Oxidoreductase</keyword>
<accession>A0A7W9UGR9</accession>
<keyword evidence="4 6" id="KW-0274">FAD</keyword>
<protein>
    <recommendedName>
        <fullName evidence="12">Acyl-CoA dehydrogenase</fullName>
    </recommendedName>
</protein>
<dbReference type="GO" id="GO:0050660">
    <property type="term" value="F:flavin adenine dinucleotide binding"/>
    <property type="evidence" value="ECO:0007669"/>
    <property type="project" value="InterPro"/>
</dbReference>
<dbReference type="InterPro" id="IPR013786">
    <property type="entry name" value="AcylCoA_DH/ox_N"/>
</dbReference>
<dbReference type="Pfam" id="PF00441">
    <property type="entry name" value="Acyl-CoA_dh_1"/>
    <property type="match status" value="1"/>
</dbReference>
<dbReference type="Gene3D" id="1.20.140.10">
    <property type="entry name" value="Butyryl-CoA Dehydrogenase, subunit A, domain 3"/>
    <property type="match status" value="1"/>
</dbReference>
<evidence type="ECO:0000256" key="2">
    <source>
        <dbReference type="ARBA" id="ARBA00009347"/>
    </source>
</evidence>
<feature type="domain" description="Acyl-CoA oxidase/dehydrogenase middle" evidence="8">
    <location>
        <begin position="125"/>
        <end position="220"/>
    </location>
</feature>
<dbReference type="GO" id="GO:0005886">
    <property type="term" value="C:plasma membrane"/>
    <property type="evidence" value="ECO:0007669"/>
    <property type="project" value="TreeGrafter"/>
</dbReference>
<dbReference type="InterPro" id="IPR052161">
    <property type="entry name" value="Mycobact_Acyl-CoA_DH"/>
</dbReference>
<dbReference type="SUPFAM" id="SSF47203">
    <property type="entry name" value="Acyl-CoA dehydrogenase C-terminal domain-like"/>
    <property type="match status" value="1"/>
</dbReference>
<reference evidence="10 11" key="1">
    <citation type="submission" date="2020-08" db="EMBL/GenBank/DDBJ databases">
        <title>Sequencing the genomes of 1000 actinobacteria strains.</title>
        <authorList>
            <person name="Klenk H.-P."/>
        </authorList>
    </citation>
    <scope>NUCLEOTIDE SEQUENCE [LARGE SCALE GENOMIC DNA]</scope>
    <source>
        <strain evidence="10 11">DSM 43582</strain>
    </source>
</reference>
<dbReference type="Pfam" id="PF02770">
    <property type="entry name" value="Acyl-CoA_dh_M"/>
    <property type="match status" value="1"/>
</dbReference>
<dbReference type="Gene3D" id="1.10.540.10">
    <property type="entry name" value="Acyl-CoA dehydrogenase/oxidase, N-terminal domain"/>
    <property type="match status" value="1"/>
</dbReference>
<dbReference type="GO" id="GO:0016627">
    <property type="term" value="F:oxidoreductase activity, acting on the CH-CH group of donors"/>
    <property type="evidence" value="ECO:0007669"/>
    <property type="project" value="InterPro"/>
</dbReference>
<evidence type="ECO:0000256" key="5">
    <source>
        <dbReference type="ARBA" id="ARBA00023002"/>
    </source>
</evidence>
<keyword evidence="11" id="KW-1185">Reference proteome</keyword>
<evidence type="ECO:0000256" key="3">
    <source>
        <dbReference type="ARBA" id="ARBA00022630"/>
    </source>
</evidence>
<dbReference type="EMBL" id="JACHIT010000001">
    <property type="protein sequence ID" value="MBB5912391.1"/>
    <property type="molecule type" value="Genomic_DNA"/>
</dbReference>
<feature type="domain" description="Acyl-CoA dehydrogenase/oxidase C-terminal" evidence="7">
    <location>
        <begin position="232"/>
        <end position="387"/>
    </location>
</feature>
<dbReference type="PANTHER" id="PTHR43292">
    <property type="entry name" value="ACYL-COA DEHYDROGENASE"/>
    <property type="match status" value="1"/>
</dbReference>
<gene>
    <name evidence="10" type="ORF">BJY24_001258</name>
</gene>